<evidence type="ECO:0000256" key="1">
    <source>
        <dbReference type="ARBA" id="ARBA00004651"/>
    </source>
</evidence>
<feature type="transmembrane region" description="Helical" evidence="8">
    <location>
        <begin position="153"/>
        <end position="169"/>
    </location>
</feature>
<dbReference type="GO" id="GO:0016763">
    <property type="term" value="F:pentosyltransferase activity"/>
    <property type="evidence" value="ECO:0007669"/>
    <property type="project" value="TreeGrafter"/>
</dbReference>
<protein>
    <submittedName>
        <fullName evidence="10">Glycosyl transferase family 39</fullName>
    </submittedName>
</protein>
<feature type="transmembrane region" description="Helical" evidence="8">
    <location>
        <begin position="345"/>
        <end position="362"/>
    </location>
</feature>
<keyword evidence="7 8" id="KW-0472">Membrane</keyword>
<sequence length="743" mass="84840">MDRKSILIILAVVFINPWIWKIISGNLFLALLLIFLSLSLYAAVSLKENYRRYIWLTIIFVVPVSTLVFLSSFDRNLFIPSSEEKLRQDSTHLYFSHNLGEIYLNKASLYFHKNLDLPFYKLQSNLFSNLDPNLYFFAGHPRERAGVGDFEKYLFLSLPFFIAGIVIAVQKKLKFIAYYFIVVAVAGALLQPDAGGLLRFYDLGGMPPGLNIDESSMGINALSLLETGRDRYGKELPVLFRSFGSFQAPLYTYLSVIPVSIVGANTFSIRVVSAVFGLIAVLSTYLIILRFKEEKGTSFALLSAAFLVIAPWAVFFSRIATEANLAFGLFTLAVLSLVLAFKRPWFYVVGCFLLGLTTHAYYSERLTAMIFLAVFTYFFRSYFLKEKRWVIAGVGLFLLTQVPHLFVAGTGALTRRVEQVYYLNESFFLQNGGDLRNIPFIGKWVYYLREFFSQYLAYFSPKNLFFDPDPQGARAIPNLSVFYSWMIIPFALGLRYIIKNFRLPIVKLILILTFIGPIPAALSRDPFYTLRALIFLWAVTLIIALGFHEGLGILARRIKNQSMSFAFKQATIIGLLLFSISSLYLSYFIVGRYERGESYGYSYVKLLDKINEFKEDKFVVDSSRDLAIGVRYAYLLHYNPKILQQELGPQVSGRYYSSVEFDEPYTLGQIEARPIVWEEDVYKDYILVGDNLAVSENQVKEHKLQPLFEVTDMTGKVALKAYRTNPKEKCESSIGESKCERLN</sequence>
<evidence type="ECO:0000256" key="3">
    <source>
        <dbReference type="ARBA" id="ARBA00022676"/>
    </source>
</evidence>
<evidence type="ECO:0000256" key="5">
    <source>
        <dbReference type="ARBA" id="ARBA00022692"/>
    </source>
</evidence>
<feature type="transmembrane region" description="Helical" evidence="8">
    <location>
        <begin position="53"/>
        <end position="73"/>
    </location>
</feature>
<evidence type="ECO:0000256" key="7">
    <source>
        <dbReference type="ARBA" id="ARBA00023136"/>
    </source>
</evidence>
<name>A0A0G1E9I0_9BACT</name>
<feature type="transmembrane region" description="Helical" evidence="8">
    <location>
        <begin position="323"/>
        <end position="340"/>
    </location>
</feature>
<feature type="transmembrane region" description="Helical" evidence="8">
    <location>
        <begin position="267"/>
        <end position="287"/>
    </location>
</feature>
<feature type="transmembrane region" description="Helical" evidence="8">
    <location>
        <begin position="480"/>
        <end position="498"/>
    </location>
</feature>
<feature type="transmembrane region" description="Helical" evidence="8">
    <location>
        <begin position="29"/>
        <end position="46"/>
    </location>
</feature>
<dbReference type="InterPro" id="IPR038731">
    <property type="entry name" value="RgtA/B/C-like"/>
</dbReference>
<keyword evidence="5 8" id="KW-0812">Transmembrane</keyword>
<comment type="subcellular location">
    <subcellularLocation>
        <location evidence="1">Cell membrane</location>
        <topology evidence="1">Multi-pass membrane protein</topology>
    </subcellularLocation>
</comment>
<dbReference type="Pfam" id="PF13231">
    <property type="entry name" value="PMT_2"/>
    <property type="match status" value="1"/>
</dbReference>
<dbReference type="InterPro" id="IPR050297">
    <property type="entry name" value="LipidA_mod_glycosyltrf_83"/>
</dbReference>
<evidence type="ECO:0000256" key="8">
    <source>
        <dbReference type="SAM" id="Phobius"/>
    </source>
</evidence>
<dbReference type="PANTHER" id="PTHR33908:SF11">
    <property type="entry name" value="MEMBRANE PROTEIN"/>
    <property type="match status" value="1"/>
</dbReference>
<dbReference type="Proteomes" id="UP000034785">
    <property type="component" value="Unassembled WGS sequence"/>
</dbReference>
<dbReference type="EMBL" id="LCEJ01000003">
    <property type="protein sequence ID" value="KKS71233.1"/>
    <property type="molecule type" value="Genomic_DNA"/>
</dbReference>
<feature type="transmembrane region" description="Helical" evidence="8">
    <location>
        <begin position="391"/>
        <end position="413"/>
    </location>
</feature>
<keyword evidence="6 8" id="KW-1133">Transmembrane helix</keyword>
<accession>A0A0G1E9I0</accession>
<comment type="caution">
    <text evidence="10">The sequence shown here is derived from an EMBL/GenBank/DDBJ whole genome shotgun (WGS) entry which is preliminary data.</text>
</comment>
<keyword evidence="4 10" id="KW-0808">Transferase</keyword>
<evidence type="ECO:0000256" key="4">
    <source>
        <dbReference type="ARBA" id="ARBA00022679"/>
    </source>
</evidence>
<feature type="transmembrane region" description="Helical" evidence="8">
    <location>
        <begin position="505"/>
        <end position="522"/>
    </location>
</feature>
<feature type="transmembrane region" description="Helical" evidence="8">
    <location>
        <begin position="528"/>
        <end position="548"/>
    </location>
</feature>
<reference evidence="10 11" key="1">
    <citation type="journal article" date="2015" name="Nature">
        <title>rRNA introns, odd ribosomes, and small enigmatic genomes across a large radiation of phyla.</title>
        <authorList>
            <person name="Brown C.T."/>
            <person name="Hug L.A."/>
            <person name="Thomas B.C."/>
            <person name="Sharon I."/>
            <person name="Castelle C.J."/>
            <person name="Singh A."/>
            <person name="Wilkins M.J."/>
            <person name="Williams K.H."/>
            <person name="Banfield J.F."/>
        </authorList>
    </citation>
    <scope>NUCLEOTIDE SEQUENCE [LARGE SCALE GENOMIC DNA]</scope>
</reference>
<organism evidence="10 11">
    <name type="scientific">Candidatus Daviesbacteria bacterium GW2011_GWA2_42_7</name>
    <dbReference type="NCBI Taxonomy" id="1618425"/>
    <lineage>
        <taxon>Bacteria</taxon>
        <taxon>Candidatus Daviesiibacteriota</taxon>
    </lineage>
</organism>
<dbReference type="PANTHER" id="PTHR33908">
    <property type="entry name" value="MANNOSYLTRANSFERASE YKCB-RELATED"/>
    <property type="match status" value="1"/>
</dbReference>
<feature type="domain" description="Glycosyltransferase RgtA/B/C/D-like" evidence="9">
    <location>
        <begin position="248"/>
        <end position="405"/>
    </location>
</feature>
<feature type="transmembrane region" description="Helical" evidence="8">
    <location>
        <begin position="569"/>
        <end position="590"/>
    </location>
</feature>
<feature type="transmembrane region" description="Helical" evidence="8">
    <location>
        <begin position="176"/>
        <end position="201"/>
    </location>
</feature>
<proteinExistence type="predicted"/>
<dbReference type="AlphaFoldDB" id="A0A0G1E9I0"/>
<evidence type="ECO:0000256" key="6">
    <source>
        <dbReference type="ARBA" id="ARBA00022989"/>
    </source>
</evidence>
<feature type="transmembrane region" description="Helical" evidence="8">
    <location>
        <begin position="7"/>
        <end position="23"/>
    </location>
</feature>
<feature type="transmembrane region" description="Helical" evidence="8">
    <location>
        <begin position="299"/>
        <end position="317"/>
    </location>
</feature>
<keyword evidence="3" id="KW-0328">Glycosyltransferase</keyword>
<keyword evidence="2" id="KW-1003">Cell membrane</keyword>
<feature type="transmembrane region" description="Helical" evidence="8">
    <location>
        <begin position="368"/>
        <end position="384"/>
    </location>
</feature>
<dbReference type="GO" id="GO:0009103">
    <property type="term" value="P:lipopolysaccharide biosynthetic process"/>
    <property type="evidence" value="ECO:0007669"/>
    <property type="project" value="UniProtKB-ARBA"/>
</dbReference>
<evidence type="ECO:0000259" key="9">
    <source>
        <dbReference type="Pfam" id="PF13231"/>
    </source>
</evidence>
<evidence type="ECO:0000256" key="2">
    <source>
        <dbReference type="ARBA" id="ARBA00022475"/>
    </source>
</evidence>
<gene>
    <name evidence="10" type="ORF">UV41_C0003G0018</name>
</gene>
<evidence type="ECO:0000313" key="10">
    <source>
        <dbReference type="EMBL" id="KKS71233.1"/>
    </source>
</evidence>
<dbReference type="GO" id="GO:0005886">
    <property type="term" value="C:plasma membrane"/>
    <property type="evidence" value="ECO:0007669"/>
    <property type="project" value="UniProtKB-SubCell"/>
</dbReference>
<evidence type="ECO:0000313" key="11">
    <source>
        <dbReference type="Proteomes" id="UP000034785"/>
    </source>
</evidence>